<feature type="non-terminal residue" evidence="1">
    <location>
        <position position="188"/>
    </location>
</feature>
<feature type="non-terminal residue" evidence="1">
    <location>
        <position position="1"/>
    </location>
</feature>
<gene>
    <name evidence="1" type="primary">ORF65879</name>
</gene>
<dbReference type="AlphaFoldDB" id="A0A0B6ZKM8"/>
<proteinExistence type="predicted"/>
<sequence>SAISPEKIDHNSRLNISGSMDDLHRGESFFTMSTAATSTTSSLSQVQTEVAGPVLNSQGDISISDLDISMSSVTGSNLGPDAGDKFLDMVLQNSEQGFSGLISTPKKSTQGTESYQSLLTNTTNFDTLVLRTPPHMGISTYLQSSIIYPSPIKLGLSEQQWLSTDSGDISLSSVLGEMSPFKTKEKDR</sequence>
<reference evidence="1" key="1">
    <citation type="submission" date="2014-12" db="EMBL/GenBank/DDBJ databases">
        <title>Insight into the proteome of Arion vulgaris.</title>
        <authorList>
            <person name="Aradska J."/>
            <person name="Bulat T."/>
            <person name="Smidak R."/>
            <person name="Sarate P."/>
            <person name="Gangsoo J."/>
            <person name="Sialana F."/>
            <person name="Bilban M."/>
            <person name="Lubec G."/>
        </authorList>
    </citation>
    <scope>NUCLEOTIDE SEQUENCE</scope>
    <source>
        <tissue evidence="1">Skin</tissue>
    </source>
</reference>
<evidence type="ECO:0000313" key="1">
    <source>
        <dbReference type="EMBL" id="CEK68310.1"/>
    </source>
</evidence>
<protein>
    <submittedName>
        <fullName evidence="1">Uncharacterized protein</fullName>
    </submittedName>
</protein>
<dbReference type="EMBL" id="HACG01021445">
    <property type="protein sequence ID" value="CEK68310.1"/>
    <property type="molecule type" value="Transcribed_RNA"/>
</dbReference>
<name>A0A0B6ZKM8_9EUPU</name>
<organism evidence="1">
    <name type="scientific">Arion vulgaris</name>
    <dbReference type="NCBI Taxonomy" id="1028688"/>
    <lineage>
        <taxon>Eukaryota</taxon>
        <taxon>Metazoa</taxon>
        <taxon>Spiralia</taxon>
        <taxon>Lophotrochozoa</taxon>
        <taxon>Mollusca</taxon>
        <taxon>Gastropoda</taxon>
        <taxon>Heterobranchia</taxon>
        <taxon>Euthyneura</taxon>
        <taxon>Panpulmonata</taxon>
        <taxon>Eupulmonata</taxon>
        <taxon>Stylommatophora</taxon>
        <taxon>Helicina</taxon>
        <taxon>Arionoidea</taxon>
        <taxon>Arionidae</taxon>
        <taxon>Arion</taxon>
    </lineage>
</organism>
<accession>A0A0B6ZKM8</accession>